<evidence type="ECO:0000313" key="2">
    <source>
        <dbReference type="Proteomes" id="UP000759537"/>
    </source>
</evidence>
<dbReference type="EMBL" id="WHVB01000001">
    <property type="protein sequence ID" value="KAF8487014.1"/>
    <property type="molecule type" value="Genomic_DNA"/>
</dbReference>
<dbReference type="AlphaFoldDB" id="A0A9P5N5W7"/>
<reference evidence="1" key="2">
    <citation type="journal article" date="2020" name="Nat. Commun.">
        <title>Large-scale genome sequencing of mycorrhizal fungi provides insights into the early evolution of symbiotic traits.</title>
        <authorList>
            <person name="Miyauchi S."/>
            <person name="Kiss E."/>
            <person name="Kuo A."/>
            <person name="Drula E."/>
            <person name="Kohler A."/>
            <person name="Sanchez-Garcia M."/>
            <person name="Morin E."/>
            <person name="Andreopoulos B."/>
            <person name="Barry K.W."/>
            <person name="Bonito G."/>
            <person name="Buee M."/>
            <person name="Carver A."/>
            <person name="Chen C."/>
            <person name="Cichocki N."/>
            <person name="Clum A."/>
            <person name="Culley D."/>
            <person name="Crous P.W."/>
            <person name="Fauchery L."/>
            <person name="Girlanda M."/>
            <person name="Hayes R.D."/>
            <person name="Keri Z."/>
            <person name="LaButti K."/>
            <person name="Lipzen A."/>
            <person name="Lombard V."/>
            <person name="Magnuson J."/>
            <person name="Maillard F."/>
            <person name="Murat C."/>
            <person name="Nolan M."/>
            <person name="Ohm R.A."/>
            <person name="Pangilinan J."/>
            <person name="Pereira M.F."/>
            <person name="Perotto S."/>
            <person name="Peter M."/>
            <person name="Pfister S."/>
            <person name="Riley R."/>
            <person name="Sitrit Y."/>
            <person name="Stielow J.B."/>
            <person name="Szollosi G."/>
            <person name="Zifcakova L."/>
            <person name="Stursova M."/>
            <person name="Spatafora J.W."/>
            <person name="Tedersoo L."/>
            <person name="Vaario L.M."/>
            <person name="Yamada A."/>
            <person name="Yan M."/>
            <person name="Wang P."/>
            <person name="Xu J."/>
            <person name="Bruns T."/>
            <person name="Baldrian P."/>
            <person name="Vilgalys R."/>
            <person name="Dunand C."/>
            <person name="Henrissat B."/>
            <person name="Grigoriev I.V."/>
            <person name="Hibbett D."/>
            <person name="Nagy L.G."/>
            <person name="Martin F.M."/>
        </authorList>
    </citation>
    <scope>NUCLEOTIDE SEQUENCE</scope>
    <source>
        <strain evidence="1">Prilba</strain>
    </source>
</reference>
<keyword evidence="2" id="KW-1185">Reference proteome</keyword>
<sequence length="101" mass="11802">MRKMTSEERRERQLIRRWALWLLYSYLWLRCGLTSVPVPSAGASESEDVSFCLLSDPLTVLFRLLYMGHTSRIHLGTRHKNRPSTATYRIGACHRPCWAVH</sequence>
<reference evidence="1" key="1">
    <citation type="submission" date="2019-10" db="EMBL/GenBank/DDBJ databases">
        <authorList>
            <consortium name="DOE Joint Genome Institute"/>
            <person name="Kuo A."/>
            <person name="Miyauchi S."/>
            <person name="Kiss E."/>
            <person name="Drula E."/>
            <person name="Kohler A."/>
            <person name="Sanchez-Garcia M."/>
            <person name="Andreopoulos B."/>
            <person name="Barry K.W."/>
            <person name="Bonito G."/>
            <person name="Buee M."/>
            <person name="Carver A."/>
            <person name="Chen C."/>
            <person name="Cichocki N."/>
            <person name="Clum A."/>
            <person name="Culley D."/>
            <person name="Crous P.W."/>
            <person name="Fauchery L."/>
            <person name="Girlanda M."/>
            <person name="Hayes R."/>
            <person name="Keri Z."/>
            <person name="LaButti K."/>
            <person name="Lipzen A."/>
            <person name="Lombard V."/>
            <person name="Magnuson J."/>
            <person name="Maillard F."/>
            <person name="Morin E."/>
            <person name="Murat C."/>
            <person name="Nolan M."/>
            <person name="Ohm R."/>
            <person name="Pangilinan J."/>
            <person name="Pereira M."/>
            <person name="Perotto S."/>
            <person name="Peter M."/>
            <person name="Riley R."/>
            <person name="Sitrit Y."/>
            <person name="Stielow B."/>
            <person name="Szollosi G."/>
            <person name="Zifcakova L."/>
            <person name="Stursova M."/>
            <person name="Spatafora J.W."/>
            <person name="Tedersoo L."/>
            <person name="Vaario L.-M."/>
            <person name="Yamada A."/>
            <person name="Yan M."/>
            <person name="Wang P."/>
            <person name="Xu J."/>
            <person name="Bruns T."/>
            <person name="Baldrian P."/>
            <person name="Vilgalys R."/>
            <person name="Henrissat B."/>
            <person name="Grigoriev I.V."/>
            <person name="Hibbett D."/>
            <person name="Nagy L.G."/>
            <person name="Martin F.M."/>
        </authorList>
    </citation>
    <scope>NUCLEOTIDE SEQUENCE</scope>
    <source>
        <strain evidence="1">Prilba</strain>
    </source>
</reference>
<dbReference type="Proteomes" id="UP000759537">
    <property type="component" value="Unassembled WGS sequence"/>
</dbReference>
<comment type="caution">
    <text evidence="1">The sequence shown here is derived from an EMBL/GenBank/DDBJ whole genome shotgun (WGS) entry which is preliminary data.</text>
</comment>
<name>A0A9P5N5W7_9AGAM</name>
<proteinExistence type="predicted"/>
<accession>A0A9P5N5W7</accession>
<protein>
    <submittedName>
        <fullName evidence="1">Uncharacterized protein</fullName>
    </submittedName>
</protein>
<organism evidence="1 2">
    <name type="scientific">Russula ochroleuca</name>
    <dbReference type="NCBI Taxonomy" id="152965"/>
    <lineage>
        <taxon>Eukaryota</taxon>
        <taxon>Fungi</taxon>
        <taxon>Dikarya</taxon>
        <taxon>Basidiomycota</taxon>
        <taxon>Agaricomycotina</taxon>
        <taxon>Agaricomycetes</taxon>
        <taxon>Russulales</taxon>
        <taxon>Russulaceae</taxon>
        <taxon>Russula</taxon>
    </lineage>
</organism>
<gene>
    <name evidence="1" type="ORF">DFH94DRAFT_11044</name>
</gene>
<evidence type="ECO:0000313" key="1">
    <source>
        <dbReference type="EMBL" id="KAF8487014.1"/>
    </source>
</evidence>